<dbReference type="InterPro" id="IPR023346">
    <property type="entry name" value="Lysozyme-like_dom_sf"/>
</dbReference>
<comment type="similarity">
    <text evidence="2">Belongs to the virb1 family.</text>
</comment>
<dbReference type="InterPro" id="IPR000189">
    <property type="entry name" value="Transglyc_AS"/>
</dbReference>
<dbReference type="AlphaFoldDB" id="A0A2G5K082"/>
<evidence type="ECO:0000313" key="5">
    <source>
        <dbReference type="EMBL" id="PIB22911.1"/>
    </source>
</evidence>
<proteinExistence type="inferred from homology"/>
<dbReference type="EMBL" id="MDGM01000015">
    <property type="protein sequence ID" value="PIB22911.1"/>
    <property type="molecule type" value="Genomic_DNA"/>
</dbReference>
<evidence type="ECO:0000259" key="4">
    <source>
        <dbReference type="Pfam" id="PF01464"/>
    </source>
</evidence>
<keyword evidence="3" id="KW-0732">Signal</keyword>
<dbReference type="Pfam" id="PF01464">
    <property type="entry name" value="SLT"/>
    <property type="match status" value="1"/>
</dbReference>
<evidence type="ECO:0000256" key="2">
    <source>
        <dbReference type="ARBA" id="ARBA00009387"/>
    </source>
</evidence>
<dbReference type="PANTHER" id="PTHR37423:SF2">
    <property type="entry name" value="MEMBRANE-BOUND LYTIC MUREIN TRANSGLYCOSYLASE C"/>
    <property type="match status" value="1"/>
</dbReference>
<name>A0A2G5K082_9RHOB</name>
<sequence>MLACAIVCTYNTIALADTTERNGQLLADALISAAQKDWEQVDTLRQSMDDPVAKDIVEWQRLRAGEGGWDDYQNFVARNGDWPGLKLLRRKGEASIPHRDSPTQIRSFFETELPQTGKGALRLAEAYAAQENNDAAHREIVRAWLDLSLNGEEQEAFLSRYPSVLKSKHLDRLENLLWKGWTNEATAMLPLVGADMQKLAKARIGLRRVDKNVDTLIAAVPARLQNDAGLTFERFLWRIAKGRWDDAQQMILEQSKDPKKLGRAEEWTPRRRGFARRAMRSGDHAAAYVLASNHGVFTGDDYADLEWLSGYLALRFLNSPQKALQHFNNFQTAVASPISLGRAGYWKGRAYEAMGDYDAALVAYEAGAKHQTSYYGQLAAEKLGGAIDDSLSGKETVPDWRDAPFVKSTTFQAGLIFHYADHQNRLRQFFMHMAETMDATEAAQLADLALEMDRPFVAIGIAKEVAKRGIVLPRPYFPVTDLASFTSKVDGEVAMSIARRESELDPYAQSHAGARGLMQVMPGTAKLVAGEIGIDYSTQKLGQDWQYNATLGTHYLAGLLEKYNGSYVLAFAGYNAGPHRADAWIKEYGDPRNEDVDVVDWVEHIPYTETRNYVMRVIESLHVYRARLTGSSTPVALSVDLAKG</sequence>
<dbReference type="Proteomes" id="UP000231516">
    <property type="component" value="Unassembled WGS sequence"/>
</dbReference>
<dbReference type="InterPro" id="IPR008939">
    <property type="entry name" value="Lytic_TGlycosylase_superhlx_U"/>
</dbReference>
<dbReference type="PROSITE" id="PS00922">
    <property type="entry name" value="TRANSGLYCOSYLASE"/>
    <property type="match status" value="1"/>
</dbReference>
<dbReference type="SUPFAM" id="SSF48435">
    <property type="entry name" value="Bacterial muramidases"/>
    <property type="match status" value="1"/>
</dbReference>
<protein>
    <recommendedName>
        <fullName evidence="4">Transglycosylase SLT domain-containing protein</fullName>
    </recommendedName>
</protein>
<dbReference type="Gene3D" id="1.25.20.10">
    <property type="entry name" value="Bacterial muramidases"/>
    <property type="match status" value="1"/>
</dbReference>
<gene>
    <name evidence="5" type="ORF">BFP76_10040</name>
</gene>
<comment type="caution">
    <text evidence="5">The sequence shown here is derived from an EMBL/GenBank/DDBJ whole genome shotgun (WGS) entry which is preliminary data.</text>
</comment>
<dbReference type="GO" id="GO:0000270">
    <property type="term" value="P:peptidoglycan metabolic process"/>
    <property type="evidence" value="ECO:0007669"/>
    <property type="project" value="InterPro"/>
</dbReference>
<feature type="domain" description="Transglycosylase SLT" evidence="4">
    <location>
        <begin position="487"/>
        <end position="591"/>
    </location>
</feature>
<reference evidence="5 6" key="1">
    <citation type="submission" date="2016-08" db="EMBL/GenBank/DDBJ databases">
        <title>Draft genome of Amylibacter sp. strain 4G11.</title>
        <authorList>
            <person name="Wong S.-K."/>
            <person name="Hamasaki K."/>
            <person name="Yoshizawa S."/>
        </authorList>
    </citation>
    <scope>NUCLEOTIDE SEQUENCE [LARGE SCALE GENOMIC DNA]</scope>
    <source>
        <strain evidence="5 6">4G11</strain>
    </source>
</reference>
<comment type="similarity">
    <text evidence="1">Belongs to the transglycosylase Slt family.</text>
</comment>
<dbReference type="SUPFAM" id="SSF53955">
    <property type="entry name" value="Lysozyme-like"/>
    <property type="match status" value="1"/>
</dbReference>
<evidence type="ECO:0000256" key="1">
    <source>
        <dbReference type="ARBA" id="ARBA00007734"/>
    </source>
</evidence>
<evidence type="ECO:0000256" key="3">
    <source>
        <dbReference type="ARBA" id="ARBA00022729"/>
    </source>
</evidence>
<dbReference type="PANTHER" id="PTHR37423">
    <property type="entry name" value="SOLUBLE LYTIC MUREIN TRANSGLYCOSYLASE-RELATED"/>
    <property type="match status" value="1"/>
</dbReference>
<dbReference type="InterPro" id="IPR008258">
    <property type="entry name" value="Transglycosylase_SLT_dom_1"/>
</dbReference>
<keyword evidence="6" id="KW-1185">Reference proteome</keyword>
<organism evidence="5 6">
    <name type="scientific">Paramylibacter kogurei</name>
    <dbReference type="NCBI Taxonomy" id="1889778"/>
    <lineage>
        <taxon>Bacteria</taxon>
        <taxon>Pseudomonadati</taxon>
        <taxon>Pseudomonadota</taxon>
        <taxon>Alphaproteobacteria</taxon>
        <taxon>Rhodobacterales</taxon>
        <taxon>Paracoccaceae</taxon>
        <taxon>Paramylibacter</taxon>
    </lineage>
</organism>
<dbReference type="CDD" id="cd13401">
    <property type="entry name" value="Slt70-like"/>
    <property type="match status" value="1"/>
</dbReference>
<dbReference type="GO" id="GO:0042597">
    <property type="term" value="C:periplasmic space"/>
    <property type="evidence" value="ECO:0007669"/>
    <property type="project" value="InterPro"/>
</dbReference>
<dbReference type="GO" id="GO:0016020">
    <property type="term" value="C:membrane"/>
    <property type="evidence" value="ECO:0007669"/>
    <property type="project" value="InterPro"/>
</dbReference>
<accession>A0A2G5K082</accession>
<dbReference type="GO" id="GO:0004553">
    <property type="term" value="F:hydrolase activity, hydrolyzing O-glycosyl compounds"/>
    <property type="evidence" value="ECO:0007669"/>
    <property type="project" value="InterPro"/>
</dbReference>
<evidence type="ECO:0000313" key="6">
    <source>
        <dbReference type="Proteomes" id="UP000231516"/>
    </source>
</evidence>
<dbReference type="Gene3D" id="1.10.530.10">
    <property type="match status" value="1"/>
</dbReference>
<dbReference type="GO" id="GO:0008933">
    <property type="term" value="F:peptidoglycan lytic transglycosylase activity"/>
    <property type="evidence" value="ECO:0007669"/>
    <property type="project" value="InterPro"/>
</dbReference>